<accession>U9U1A7</accession>
<sequence length="57" mass="6630">MYLEKDINIAWKFLKTHKTPRKLTKQQASKVNLTTGVVSSFGSFEESPSYTLYCLYH</sequence>
<dbReference type="AlphaFoldDB" id="U9U1A7"/>
<organism evidence="1">
    <name type="scientific">Rhizophagus irregularis (strain DAOM 181602 / DAOM 197198 / MUCL 43194)</name>
    <name type="common">Arbuscular mycorrhizal fungus</name>
    <name type="synonym">Glomus intraradices</name>
    <dbReference type="NCBI Taxonomy" id="747089"/>
    <lineage>
        <taxon>Eukaryota</taxon>
        <taxon>Fungi</taxon>
        <taxon>Fungi incertae sedis</taxon>
        <taxon>Mucoromycota</taxon>
        <taxon>Glomeromycotina</taxon>
        <taxon>Glomeromycetes</taxon>
        <taxon>Glomerales</taxon>
        <taxon>Glomeraceae</taxon>
        <taxon>Rhizophagus</taxon>
    </lineage>
</organism>
<dbReference type="EMBL" id="KI284989">
    <property type="protein sequence ID" value="ESA12388.1"/>
    <property type="molecule type" value="Genomic_DNA"/>
</dbReference>
<gene>
    <name evidence="1" type="ORF">GLOINDRAFT_27212</name>
</gene>
<reference evidence="1" key="1">
    <citation type="submission" date="2013-07" db="EMBL/GenBank/DDBJ databases">
        <title>The genome of an arbuscular mycorrhizal fungus provides insights into the evolution of the oldest plant symbiosis.</title>
        <authorList>
            <consortium name="DOE Joint Genome Institute"/>
            <person name="Tisserant E."/>
            <person name="Malbreil M."/>
            <person name="Kuo A."/>
            <person name="Kohler A."/>
            <person name="Symeonidi A."/>
            <person name="Balestrini R."/>
            <person name="Charron P."/>
            <person name="Duensing N."/>
            <person name="Frei-dit-Frey N."/>
            <person name="Gianinazzi-Pearson V."/>
            <person name="Gilbert B."/>
            <person name="Handa Y."/>
            <person name="Hijri M."/>
            <person name="Kaul R."/>
            <person name="Kawaguchi M."/>
            <person name="Krajinski F."/>
            <person name="Lammers P."/>
            <person name="Lapierre D."/>
            <person name="Masclaux F.G."/>
            <person name="Murat C."/>
            <person name="Morin E."/>
            <person name="Ndikumana S."/>
            <person name="Pagni M."/>
            <person name="Petitpierre D."/>
            <person name="Requena N."/>
            <person name="Rosikiewicz P."/>
            <person name="Riley R."/>
            <person name="Saito K."/>
            <person name="San Clemente H."/>
            <person name="Shapiro H."/>
            <person name="van Tuinen D."/>
            <person name="Becard G."/>
            <person name="Bonfante P."/>
            <person name="Paszkowski U."/>
            <person name="Shachar-Hill Y."/>
            <person name="Young J.P."/>
            <person name="Sanders I.R."/>
            <person name="Henrissat B."/>
            <person name="Rensing S.A."/>
            <person name="Grigoriev I.V."/>
            <person name="Corradi N."/>
            <person name="Roux C."/>
            <person name="Martin F."/>
        </authorList>
    </citation>
    <scope>NUCLEOTIDE SEQUENCE</scope>
    <source>
        <strain evidence="1">DAOM 197198</strain>
    </source>
</reference>
<evidence type="ECO:0000313" key="1">
    <source>
        <dbReference type="EMBL" id="ESA12388.1"/>
    </source>
</evidence>
<protein>
    <submittedName>
        <fullName evidence="1">Uncharacterized protein</fullName>
    </submittedName>
</protein>
<name>U9U1A7_RHIID</name>
<proteinExistence type="predicted"/>
<dbReference type="HOGENOM" id="CLU_2997592_0_0_1"/>